<proteinExistence type="predicted"/>
<reference evidence="1" key="1">
    <citation type="submission" date="2025-08" db="UniProtKB">
        <authorList>
            <consortium name="Ensembl"/>
        </authorList>
    </citation>
    <scope>IDENTIFICATION</scope>
</reference>
<name>A0A8D0MZ61_PIG</name>
<dbReference type="Proteomes" id="UP000694726">
    <property type="component" value="Unplaced"/>
</dbReference>
<sequence length="112" mass="12896">MTGPLYHHATREFGRACEQQNKISTSLQESRSSKNALAISRMFEGTLLRSWWDCKLVQPLWKTVWRFFKKLKIELPYDAAIPLLGVYPEKTLIRKDTCTPVLIAVPFTIAKA</sequence>
<organism evidence="1 2">
    <name type="scientific">Sus scrofa</name>
    <name type="common">Pig</name>
    <dbReference type="NCBI Taxonomy" id="9823"/>
    <lineage>
        <taxon>Eukaryota</taxon>
        <taxon>Metazoa</taxon>
        <taxon>Chordata</taxon>
        <taxon>Craniata</taxon>
        <taxon>Vertebrata</taxon>
        <taxon>Euteleostomi</taxon>
        <taxon>Mammalia</taxon>
        <taxon>Eutheria</taxon>
        <taxon>Laurasiatheria</taxon>
        <taxon>Artiodactyla</taxon>
        <taxon>Suina</taxon>
        <taxon>Suidae</taxon>
        <taxon>Sus</taxon>
    </lineage>
</organism>
<dbReference type="Ensembl" id="ENSSSCT00015026132.1">
    <property type="protein sequence ID" value="ENSSSCP00015010227.1"/>
    <property type="gene ID" value="ENSSSCG00015019798.1"/>
</dbReference>
<dbReference type="AlphaFoldDB" id="A0A8D0MZ61"/>
<evidence type="ECO:0000313" key="2">
    <source>
        <dbReference type="Proteomes" id="UP000694726"/>
    </source>
</evidence>
<protein>
    <submittedName>
        <fullName evidence="1">Uncharacterized protein</fullName>
    </submittedName>
</protein>
<accession>A0A8D0MZ61</accession>
<evidence type="ECO:0000313" key="1">
    <source>
        <dbReference type="Ensembl" id="ENSSSCP00015010227.1"/>
    </source>
</evidence>